<feature type="short sequence motif" description="'KMSKS' region" evidence="13">
    <location>
        <begin position="267"/>
        <end position="271"/>
    </location>
</feature>
<comment type="similarity">
    <text evidence="2 13">Belongs to the class-I aminoacyl-tRNA synthetase family.</text>
</comment>
<keyword evidence="4 13" id="KW-0963">Cytoplasm</keyword>
<dbReference type="EC" id="6.1.1.16" evidence="13"/>
<evidence type="ECO:0000256" key="12">
    <source>
        <dbReference type="ARBA" id="ARBA00047398"/>
    </source>
</evidence>
<evidence type="ECO:0000256" key="2">
    <source>
        <dbReference type="ARBA" id="ARBA00005594"/>
    </source>
</evidence>
<reference evidence="16 17" key="1">
    <citation type="submission" date="2018-04" db="EMBL/GenBank/DDBJ databases">
        <title>Complete genome sequence of Hydrogenophilus thermoluteolus TH-1.</title>
        <authorList>
            <person name="Arai H."/>
        </authorList>
    </citation>
    <scope>NUCLEOTIDE SEQUENCE [LARGE SCALE GENOMIC DNA]</scope>
    <source>
        <strain evidence="16 17">TH-1</strain>
    </source>
</reference>
<comment type="cofactor">
    <cofactor evidence="13">
        <name>Zn(2+)</name>
        <dbReference type="ChEBI" id="CHEBI:29105"/>
    </cofactor>
    <text evidence="13">Binds 1 zinc ion per subunit.</text>
</comment>
<dbReference type="InterPro" id="IPR014729">
    <property type="entry name" value="Rossmann-like_a/b/a_fold"/>
</dbReference>
<dbReference type="AlphaFoldDB" id="A0A2Z6E0D1"/>
<comment type="catalytic activity">
    <reaction evidence="12 13">
        <text>tRNA(Cys) + L-cysteine + ATP = L-cysteinyl-tRNA(Cys) + AMP + diphosphate</text>
        <dbReference type="Rhea" id="RHEA:17773"/>
        <dbReference type="Rhea" id="RHEA-COMP:9661"/>
        <dbReference type="Rhea" id="RHEA-COMP:9679"/>
        <dbReference type="ChEBI" id="CHEBI:30616"/>
        <dbReference type="ChEBI" id="CHEBI:33019"/>
        <dbReference type="ChEBI" id="CHEBI:35235"/>
        <dbReference type="ChEBI" id="CHEBI:78442"/>
        <dbReference type="ChEBI" id="CHEBI:78517"/>
        <dbReference type="ChEBI" id="CHEBI:456215"/>
        <dbReference type="EC" id="6.1.1.16"/>
    </reaction>
</comment>
<evidence type="ECO:0000259" key="15">
    <source>
        <dbReference type="SMART" id="SM00840"/>
    </source>
</evidence>
<keyword evidence="7 13" id="KW-0547">Nucleotide-binding</keyword>
<evidence type="ECO:0000313" key="16">
    <source>
        <dbReference type="EMBL" id="BBD78241.1"/>
    </source>
</evidence>
<dbReference type="InterPro" id="IPR015803">
    <property type="entry name" value="Cys-tRNA-ligase"/>
</dbReference>
<dbReference type="KEGG" id="htl:HPTL_1987"/>
<evidence type="ECO:0000256" key="4">
    <source>
        <dbReference type="ARBA" id="ARBA00022490"/>
    </source>
</evidence>
<dbReference type="HAMAP" id="MF_00041">
    <property type="entry name" value="Cys_tRNA_synth"/>
    <property type="match status" value="1"/>
</dbReference>
<keyword evidence="5 13" id="KW-0436">Ligase</keyword>
<keyword evidence="6 13" id="KW-0479">Metal-binding</keyword>
<dbReference type="SUPFAM" id="SSF47323">
    <property type="entry name" value="Anticodon-binding domain of a subclass of class I aminoacyl-tRNA synthetases"/>
    <property type="match status" value="2"/>
</dbReference>
<evidence type="ECO:0000256" key="10">
    <source>
        <dbReference type="ARBA" id="ARBA00022917"/>
    </source>
</evidence>
<keyword evidence="17" id="KW-1185">Reference proteome</keyword>
<feature type="compositionally biased region" description="Pro residues" evidence="14">
    <location>
        <begin position="493"/>
        <end position="504"/>
    </location>
</feature>
<keyword evidence="9 13" id="KW-0067">ATP-binding</keyword>
<gene>
    <name evidence="13 16" type="primary">cysS</name>
    <name evidence="16" type="ORF">HPTL_1987</name>
</gene>
<evidence type="ECO:0000256" key="5">
    <source>
        <dbReference type="ARBA" id="ARBA00022598"/>
    </source>
</evidence>
<feature type="short sequence motif" description="'HIGH' region" evidence="13">
    <location>
        <begin position="31"/>
        <end position="41"/>
    </location>
</feature>
<dbReference type="Gene3D" id="1.20.120.1910">
    <property type="entry name" value="Cysteine-tRNA ligase, C-terminal anti-codon recognition domain"/>
    <property type="match status" value="1"/>
</dbReference>
<feature type="region of interest" description="Disordered" evidence="14">
    <location>
        <begin position="358"/>
        <end position="399"/>
    </location>
</feature>
<dbReference type="GO" id="GO:0004817">
    <property type="term" value="F:cysteine-tRNA ligase activity"/>
    <property type="evidence" value="ECO:0007669"/>
    <property type="project" value="UniProtKB-UniRule"/>
</dbReference>
<evidence type="ECO:0000256" key="1">
    <source>
        <dbReference type="ARBA" id="ARBA00004496"/>
    </source>
</evidence>
<keyword evidence="8 13" id="KW-0862">Zinc</keyword>
<protein>
    <recommendedName>
        <fullName evidence="13">Cysteine--tRNA ligase</fullName>
        <ecNumber evidence="13">6.1.1.16</ecNumber>
    </recommendedName>
    <alternativeName>
        <fullName evidence="13">Cysteinyl-tRNA synthetase</fullName>
        <shortName evidence="13">CysRS</shortName>
    </alternativeName>
</protein>
<keyword evidence="10 13" id="KW-0648">Protein biosynthesis</keyword>
<dbReference type="InterPro" id="IPR015273">
    <property type="entry name" value="Cys-tRNA-synt_Ia_DALR"/>
</dbReference>
<sequence length="588" mass="63382">MQITLHDTRTRSDRLFTPADPNRITLYVCGPTVYNYIHIGNARPVVVFDTFVRLLRLAYPTVRYARNITDVDDKINAAAAAEGIPIRQLAERYAQAFHEDIAQLGALPPDVEPYATDHIPEMIALIERLIARGHAYEAEGHVLFHVPSDPSYGCLSHRQRDEMIAGARVEVAPYKKDPADFVLWKPSPPELPGWDSPWGRGRPGWHIECTAMIAKHLGLPIDIHGGGQDLIFPHHENEIAQGCCAHGTSEYARYWMHNGYLTIAGEKMSKSLGNFRTVRELLAQYPGEVIRAVLLTGHYRKPLDFTPEALAQAARALDRLYTTLARTAEIPPAAIDLTAWGRAIGLSETRITQLTQRFGPTHTPWDATQGPNPAYPGLSPQDAHHPSALTAETASSAPAANPAPQLLGLGAHPAVVAALANDCNTPAALAALHELAAELRAQPTPERKAAFLASAELLGLLYTGLPAWRQGLPAQPTIATPHTAASGQSEPSPDVPAHPNPTTPPTADTGTAGADRTCAADTAGAAPASGTLTHPLTPETIEALIAERAAARKARDFARADAIRAQLLEAGIILEDTPSGTSWRRKIT</sequence>
<dbReference type="InterPro" id="IPR032678">
    <property type="entry name" value="tRNA-synt_1_cat_dom"/>
</dbReference>
<dbReference type="CDD" id="cd00672">
    <property type="entry name" value="CysRS_core"/>
    <property type="match status" value="1"/>
</dbReference>
<comment type="subunit">
    <text evidence="3 13">Monomer.</text>
</comment>
<name>A0A2Z6E0D1_HYDTE</name>
<comment type="subcellular location">
    <subcellularLocation>
        <location evidence="1 13">Cytoplasm</location>
    </subcellularLocation>
</comment>
<feature type="region of interest" description="Disordered" evidence="14">
    <location>
        <begin position="477"/>
        <end position="515"/>
    </location>
</feature>
<feature type="binding site" evidence="13">
    <location>
        <position position="209"/>
    </location>
    <ligand>
        <name>Zn(2+)</name>
        <dbReference type="ChEBI" id="CHEBI:29105"/>
    </ligand>
</feature>
<feature type="compositionally biased region" description="Low complexity" evidence="14">
    <location>
        <begin position="505"/>
        <end position="515"/>
    </location>
</feature>
<proteinExistence type="inferred from homology"/>
<feature type="compositionally biased region" description="Low complexity" evidence="14">
    <location>
        <begin position="386"/>
        <end position="399"/>
    </location>
</feature>
<feature type="compositionally biased region" description="Polar residues" evidence="14">
    <location>
        <begin position="477"/>
        <end position="491"/>
    </location>
</feature>
<dbReference type="EMBL" id="AP018558">
    <property type="protein sequence ID" value="BBD78241.1"/>
    <property type="molecule type" value="Genomic_DNA"/>
</dbReference>
<evidence type="ECO:0000256" key="6">
    <source>
        <dbReference type="ARBA" id="ARBA00022723"/>
    </source>
</evidence>
<evidence type="ECO:0000256" key="7">
    <source>
        <dbReference type="ARBA" id="ARBA00022741"/>
    </source>
</evidence>
<dbReference type="SUPFAM" id="SSF52374">
    <property type="entry name" value="Nucleotidylyl transferase"/>
    <property type="match status" value="1"/>
</dbReference>
<evidence type="ECO:0000313" key="17">
    <source>
        <dbReference type="Proteomes" id="UP000262004"/>
    </source>
</evidence>
<dbReference type="GO" id="GO:0008270">
    <property type="term" value="F:zinc ion binding"/>
    <property type="evidence" value="ECO:0007669"/>
    <property type="project" value="UniProtKB-UniRule"/>
</dbReference>
<feature type="binding site" evidence="13">
    <location>
        <position position="238"/>
    </location>
    <ligand>
        <name>Zn(2+)</name>
        <dbReference type="ChEBI" id="CHEBI:29105"/>
    </ligand>
</feature>
<dbReference type="GO" id="GO:0005829">
    <property type="term" value="C:cytosol"/>
    <property type="evidence" value="ECO:0007669"/>
    <property type="project" value="TreeGrafter"/>
</dbReference>
<evidence type="ECO:0000256" key="3">
    <source>
        <dbReference type="ARBA" id="ARBA00011245"/>
    </source>
</evidence>
<organism evidence="16 17">
    <name type="scientific">Hydrogenophilus thermoluteolus</name>
    <name type="common">Pseudomonas hydrogenothermophila</name>
    <dbReference type="NCBI Taxonomy" id="297"/>
    <lineage>
        <taxon>Bacteria</taxon>
        <taxon>Pseudomonadati</taxon>
        <taxon>Pseudomonadota</taxon>
        <taxon>Hydrogenophilia</taxon>
        <taxon>Hydrogenophilales</taxon>
        <taxon>Hydrogenophilaceae</taxon>
        <taxon>Hydrogenophilus</taxon>
    </lineage>
</organism>
<dbReference type="PRINTS" id="PR00983">
    <property type="entry name" value="TRNASYNTHCYS"/>
</dbReference>
<dbReference type="Pfam" id="PF09190">
    <property type="entry name" value="DALR_2"/>
    <property type="match status" value="1"/>
</dbReference>
<dbReference type="InterPro" id="IPR009080">
    <property type="entry name" value="tRNAsynth_Ia_anticodon-bd"/>
</dbReference>
<dbReference type="GO" id="GO:0005524">
    <property type="term" value="F:ATP binding"/>
    <property type="evidence" value="ECO:0007669"/>
    <property type="project" value="UniProtKB-UniRule"/>
</dbReference>
<dbReference type="SMART" id="SM00840">
    <property type="entry name" value="DALR_2"/>
    <property type="match status" value="1"/>
</dbReference>
<dbReference type="Gene3D" id="3.40.50.620">
    <property type="entry name" value="HUPs"/>
    <property type="match status" value="1"/>
</dbReference>
<accession>A0A2Z6E0D1</accession>
<dbReference type="InterPro" id="IPR056411">
    <property type="entry name" value="CysS_C"/>
</dbReference>
<dbReference type="NCBIfam" id="TIGR00435">
    <property type="entry name" value="cysS"/>
    <property type="match status" value="1"/>
</dbReference>
<dbReference type="Proteomes" id="UP000262004">
    <property type="component" value="Chromosome"/>
</dbReference>
<evidence type="ECO:0000256" key="13">
    <source>
        <dbReference type="HAMAP-Rule" id="MF_00041"/>
    </source>
</evidence>
<dbReference type="Pfam" id="PF23493">
    <property type="entry name" value="CysS_C"/>
    <property type="match status" value="1"/>
</dbReference>
<dbReference type="GO" id="GO:0006423">
    <property type="term" value="P:cysteinyl-tRNA aminoacylation"/>
    <property type="evidence" value="ECO:0007669"/>
    <property type="project" value="UniProtKB-UniRule"/>
</dbReference>
<evidence type="ECO:0000256" key="11">
    <source>
        <dbReference type="ARBA" id="ARBA00023146"/>
    </source>
</evidence>
<dbReference type="PANTHER" id="PTHR10890">
    <property type="entry name" value="CYSTEINYL-TRNA SYNTHETASE"/>
    <property type="match status" value="1"/>
</dbReference>
<feature type="binding site" evidence="13">
    <location>
        <position position="234"/>
    </location>
    <ligand>
        <name>Zn(2+)</name>
        <dbReference type="ChEBI" id="CHEBI:29105"/>
    </ligand>
</feature>
<feature type="binding site" evidence="13">
    <location>
        <position position="270"/>
    </location>
    <ligand>
        <name>ATP</name>
        <dbReference type="ChEBI" id="CHEBI:30616"/>
    </ligand>
</feature>
<feature type="binding site" evidence="13">
    <location>
        <position position="29"/>
    </location>
    <ligand>
        <name>Zn(2+)</name>
        <dbReference type="ChEBI" id="CHEBI:29105"/>
    </ligand>
</feature>
<evidence type="ECO:0000256" key="8">
    <source>
        <dbReference type="ARBA" id="ARBA00022833"/>
    </source>
</evidence>
<feature type="domain" description="Cysteinyl-tRNA synthetase class Ia DALR" evidence="15">
    <location>
        <begin position="414"/>
        <end position="469"/>
    </location>
</feature>
<dbReference type="InterPro" id="IPR024909">
    <property type="entry name" value="Cys-tRNA/MSH_ligase"/>
</dbReference>
<evidence type="ECO:0000256" key="14">
    <source>
        <dbReference type="SAM" id="MobiDB-lite"/>
    </source>
</evidence>
<dbReference type="Pfam" id="PF01406">
    <property type="entry name" value="tRNA-synt_1e"/>
    <property type="match status" value="1"/>
</dbReference>
<dbReference type="FunFam" id="3.40.50.620:FF:000068">
    <property type="entry name" value="Cysteine--tRNA ligase"/>
    <property type="match status" value="1"/>
</dbReference>
<dbReference type="PANTHER" id="PTHR10890:SF3">
    <property type="entry name" value="CYSTEINE--TRNA LIGASE, CYTOPLASMIC"/>
    <property type="match status" value="1"/>
</dbReference>
<evidence type="ECO:0000256" key="9">
    <source>
        <dbReference type="ARBA" id="ARBA00022840"/>
    </source>
</evidence>
<keyword evidence="11 13" id="KW-0030">Aminoacyl-tRNA synthetase</keyword>